<dbReference type="InterPro" id="IPR039421">
    <property type="entry name" value="Type_1_exporter"/>
</dbReference>
<dbReference type="InterPro" id="IPR027417">
    <property type="entry name" value="P-loop_NTPase"/>
</dbReference>
<dbReference type="RefSeq" id="WP_305931688.1">
    <property type="nucleotide sequence ID" value="NZ_JAVAIM010000001.1"/>
</dbReference>
<keyword evidence="12" id="KW-1185">Reference proteome</keyword>
<evidence type="ECO:0000256" key="5">
    <source>
        <dbReference type="ARBA" id="ARBA00022989"/>
    </source>
</evidence>
<feature type="domain" description="ABC transporter" evidence="8">
    <location>
        <begin position="485"/>
        <end position="704"/>
    </location>
</feature>
<evidence type="ECO:0000313" key="12">
    <source>
        <dbReference type="Proteomes" id="UP001240639"/>
    </source>
</evidence>
<dbReference type="Pfam" id="PF00664">
    <property type="entry name" value="ABC_membrane"/>
    <property type="match status" value="1"/>
</dbReference>
<evidence type="ECO:0000313" key="11">
    <source>
        <dbReference type="EMBL" id="MDP4574255.1"/>
    </source>
</evidence>
<evidence type="ECO:0000256" key="2">
    <source>
        <dbReference type="ARBA" id="ARBA00022692"/>
    </source>
</evidence>
<dbReference type="PANTHER" id="PTHR24221:SF606">
    <property type="entry name" value="COLICIN V SECRETION-PROCESSING ATP-BINDING PROTEIN"/>
    <property type="match status" value="1"/>
</dbReference>
<dbReference type="SUPFAM" id="SSF90123">
    <property type="entry name" value="ABC transporter transmembrane region"/>
    <property type="match status" value="1"/>
</dbReference>
<dbReference type="SUPFAM" id="SSF52540">
    <property type="entry name" value="P-loop containing nucleoside triphosphate hydrolases"/>
    <property type="match status" value="1"/>
</dbReference>
<evidence type="ECO:0000259" key="8">
    <source>
        <dbReference type="PROSITE" id="PS50893"/>
    </source>
</evidence>
<comment type="subcellular location">
    <subcellularLocation>
        <location evidence="1">Cell membrane</location>
        <topology evidence="1">Multi-pass membrane protein</topology>
    </subcellularLocation>
</comment>
<dbReference type="CDD" id="cd18567">
    <property type="entry name" value="ABC_6TM_CvaB_RaxB_like"/>
    <property type="match status" value="1"/>
</dbReference>
<dbReference type="InterPro" id="IPR005074">
    <property type="entry name" value="Peptidase_C39"/>
</dbReference>
<feature type="transmembrane region" description="Helical" evidence="7">
    <location>
        <begin position="204"/>
        <end position="225"/>
    </location>
</feature>
<reference evidence="11 12" key="1">
    <citation type="submission" date="2023-08" db="EMBL/GenBank/DDBJ databases">
        <title>genomic of G39.</title>
        <authorList>
            <person name="Wang Y."/>
        </authorList>
    </citation>
    <scope>NUCLEOTIDE SEQUENCE [LARGE SCALE GENOMIC DNA]</scope>
    <source>
        <strain evidence="11 12">G39</strain>
    </source>
</reference>
<evidence type="ECO:0000256" key="1">
    <source>
        <dbReference type="ARBA" id="ARBA00004651"/>
    </source>
</evidence>
<dbReference type="InterPro" id="IPR003593">
    <property type="entry name" value="AAA+_ATPase"/>
</dbReference>
<dbReference type="InterPro" id="IPR003439">
    <property type="entry name" value="ABC_transporter-like_ATP-bd"/>
</dbReference>
<protein>
    <submittedName>
        <fullName evidence="11">Peptidase domain-containing ABC transporter</fullName>
    </submittedName>
</protein>
<gene>
    <name evidence="11" type="ORF">Q9K02_03775</name>
</gene>
<proteinExistence type="predicted"/>
<dbReference type="Gene3D" id="1.20.1560.10">
    <property type="entry name" value="ABC transporter type 1, transmembrane domain"/>
    <property type="match status" value="1"/>
</dbReference>
<name>A0ABT9HM87_9SPHN</name>
<feature type="transmembrane region" description="Helical" evidence="7">
    <location>
        <begin position="168"/>
        <end position="189"/>
    </location>
</feature>
<dbReference type="InterPro" id="IPR036640">
    <property type="entry name" value="ABC1_TM_sf"/>
</dbReference>
<evidence type="ECO:0000259" key="9">
    <source>
        <dbReference type="PROSITE" id="PS50929"/>
    </source>
</evidence>
<feature type="transmembrane region" description="Helical" evidence="7">
    <location>
        <begin position="278"/>
        <end position="295"/>
    </location>
</feature>
<comment type="caution">
    <text evidence="11">The sequence shown here is derived from an EMBL/GenBank/DDBJ whole genome shotgun (WGS) entry which is preliminary data.</text>
</comment>
<dbReference type="Gene3D" id="3.40.50.300">
    <property type="entry name" value="P-loop containing nucleotide triphosphate hydrolases"/>
    <property type="match status" value="1"/>
</dbReference>
<dbReference type="Pfam" id="PF03412">
    <property type="entry name" value="Peptidase_C39"/>
    <property type="match status" value="1"/>
</dbReference>
<dbReference type="Gene3D" id="3.90.70.10">
    <property type="entry name" value="Cysteine proteinases"/>
    <property type="match status" value="1"/>
</dbReference>
<evidence type="ECO:0000256" key="3">
    <source>
        <dbReference type="ARBA" id="ARBA00022741"/>
    </source>
</evidence>
<dbReference type="EMBL" id="JAVAIM010000001">
    <property type="protein sequence ID" value="MDP4574255.1"/>
    <property type="molecule type" value="Genomic_DNA"/>
</dbReference>
<keyword evidence="4" id="KW-0067">ATP-binding</keyword>
<keyword evidence="3" id="KW-0547">Nucleotide-binding</keyword>
<dbReference type="PROSITE" id="PS00211">
    <property type="entry name" value="ABC_TRANSPORTER_1"/>
    <property type="match status" value="1"/>
</dbReference>
<keyword evidence="6 7" id="KW-0472">Membrane</keyword>
<evidence type="ECO:0000256" key="6">
    <source>
        <dbReference type="ARBA" id="ARBA00023136"/>
    </source>
</evidence>
<feature type="domain" description="ABC transmembrane type-1" evidence="9">
    <location>
        <begin position="171"/>
        <end position="451"/>
    </location>
</feature>
<evidence type="ECO:0000256" key="7">
    <source>
        <dbReference type="SAM" id="Phobius"/>
    </source>
</evidence>
<sequence>MELDLGLTTRSRVRLVRQTEVAECGLASLTMIANYHGLDIDLGTMRRRYSPSLRGAPLRALINLADQIGLTPRAVKLPLEELGNLHMPAVLHWDMNHYVVLEAVKGGKALIHNPDGRSRWMPLPEVSEHFTGVALELRPSSDFDRKSLRERLNLSQLWQSMTGLKRSLAQILLLSLVLQAFVLASPYYMQVAIDSALPALDNDLLTVLALGFGLFTVINVMASLLRSFVLLNAGTSIGFSLASNIARRLFRLPVEWFEKRHTGDVLSRFQSITPIQSLLTQGAVAALVDGVMALLTLAVMFYYSPMLAFIAIVAFGLYALVRAISFSFQREAQEASIITKGKEQSTLIETVRGMVTLRLFGREALRHALWQTRLTDAVNSNVRLARIGIWQSTANMLIFGIENIITIWLAVGFVIDGAGFSVGMVFAYIAYKGQFISKSAALIDQAIAFKMLGLHLERLSDIALSPEDRSFQPGTDAVTELKGKIEMRNIFYRYSSSDPMVLQGVSLTIEQGEHVAITGPSGGGKSTLLKVMLGLVEPESGEVLIDGIPLHRFGYKSFHSQTAAVLQEDSLFAGSLADNIALFDDEIDMERVISAATAASIHDDIIQMPMQYETLIGDMGSTLSGGQKQRVILARALYRQPKILFMDEGTAHLDARHERKVNEAISAMGITRVIIAHRKETIEAADRTLVMMGGAMAEWHGEGA</sequence>
<keyword evidence="2 7" id="KW-0812">Transmembrane</keyword>
<dbReference type="Pfam" id="PF00005">
    <property type="entry name" value="ABC_tran"/>
    <property type="match status" value="1"/>
</dbReference>
<organism evidence="11 12">
    <name type="scientific">Qipengyuania profundimaris</name>
    <dbReference type="NCBI Taxonomy" id="3067652"/>
    <lineage>
        <taxon>Bacteria</taxon>
        <taxon>Pseudomonadati</taxon>
        <taxon>Pseudomonadota</taxon>
        <taxon>Alphaproteobacteria</taxon>
        <taxon>Sphingomonadales</taxon>
        <taxon>Erythrobacteraceae</taxon>
        <taxon>Qipengyuania</taxon>
    </lineage>
</organism>
<accession>A0ABT9HM87</accession>
<feature type="transmembrane region" description="Helical" evidence="7">
    <location>
        <begin position="301"/>
        <end position="321"/>
    </location>
</feature>
<dbReference type="PROSITE" id="PS50893">
    <property type="entry name" value="ABC_TRANSPORTER_2"/>
    <property type="match status" value="1"/>
</dbReference>
<dbReference type="SMART" id="SM00382">
    <property type="entry name" value="AAA"/>
    <property type="match status" value="1"/>
</dbReference>
<dbReference type="PANTHER" id="PTHR24221">
    <property type="entry name" value="ATP-BINDING CASSETTE SUB-FAMILY B"/>
    <property type="match status" value="1"/>
</dbReference>
<keyword evidence="5 7" id="KW-1133">Transmembrane helix</keyword>
<evidence type="ECO:0000256" key="4">
    <source>
        <dbReference type="ARBA" id="ARBA00022840"/>
    </source>
</evidence>
<dbReference type="InterPro" id="IPR011527">
    <property type="entry name" value="ABC1_TM_dom"/>
</dbReference>
<feature type="transmembrane region" description="Helical" evidence="7">
    <location>
        <begin position="405"/>
        <end position="431"/>
    </location>
</feature>
<dbReference type="PROSITE" id="PS50990">
    <property type="entry name" value="PEPTIDASE_C39"/>
    <property type="match status" value="1"/>
</dbReference>
<evidence type="ECO:0000259" key="10">
    <source>
        <dbReference type="PROSITE" id="PS50990"/>
    </source>
</evidence>
<feature type="domain" description="Peptidase C39" evidence="10">
    <location>
        <begin position="18"/>
        <end position="137"/>
    </location>
</feature>
<dbReference type="PROSITE" id="PS50929">
    <property type="entry name" value="ABC_TM1F"/>
    <property type="match status" value="1"/>
</dbReference>
<dbReference type="Proteomes" id="UP001240639">
    <property type="component" value="Unassembled WGS sequence"/>
</dbReference>
<dbReference type="InterPro" id="IPR017871">
    <property type="entry name" value="ABC_transporter-like_CS"/>
</dbReference>